<feature type="domain" description="Fumarylacetoacetase-like C-terminal" evidence="3">
    <location>
        <begin position="56"/>
        <end position="148"/>
    </location>
</feature>
<dbReference type="Proteomes" id="UP000712673">
    <property type="component" value="Unassembled WGS sequence"/>
</dbReference>
<dbReference type="Gene3D" id="3.90.850.10">
    <property type="entry name" value="Fumarylacetoacetase-like, C-terminal domain"/>
    <property type="match status" value="1"/>
</dbReference>
<comment type="caution">
    <text evidence="5">The sequence shown here is derived from an EMBL/GenBank/DDBJ whole genome shotgun (WGS) entry which is preliminary data.</text>
</comment>
<feature type="domain" description="Rv2993c-like N-terminal" evidence="4">
    <location>
        <begin position="1"/>
        <end position="50"/>
    </location>
</feature>
<dbReference type="Pfam" id="PF01557">
    <property type="entry name" value="FAA_hydrolase"/>
    <property type="match status" value="1"/>
</dbReference>
<evidence type="ECO:0000259" key="4">
    <source>
        <dbReference type="Pfam" id="PF10370"/>
    </source>
</evidence>
<organism evidence="5 6">
    <name type="scientific">Tectimicrobiota bacterium</name>
    <dbReference type="NCBI Taxonomy" id="2528274"/>
    <lineage>
        <taxon>Bacteria</taxon>
        <taxon>Pseudomonadati</taxon>
        <taxon>Nitrospinota/Tectimicrobiota group</taxon>
        <taxon>Candidatus Tectimicrobiota</taxon>
    </lineage>
</organism>
<comment type="similarity">
    <text evidence="1">Belongs to the FAH family.</text>
</comment>
<dbReference type="GO" id="GO:0046872">
    <property type="term" value="F:metal ion binding"/>
    <property type="evidence" value="ECO:0007669"/>
    <property type="project" value="UniProtKB-KW"/>
</dbReference>
<dbReference type="EMBL" id="VGLS01001164">
    <property type="protein sequence ID" value="MBM3227045.1"/>
    <property type="molecule type" value="Genomic_DNA"/>
</dbReference>
<dbReference type="SUPFAM" id="SSF56529">
    <property type="entry name" value="FAH"/>
    <property type="match status" value="1"/>
</dbReference>
<gene>
    <name evidence="5" type="ORF">FJZ47_25035</name>
</gene>
<feature type="non-terminal residue" evidence="5">
    <location>
        <position position="149"/>
    </location>
</feature>
<dbReference type="PANTHER" id="PTHR42796">
    <property type="entry name" value="FUMARYLACETOACETATE HYDROLASE DOMAIN-CONTAINING PROTEIN 2A-RELATED"/>
    <property type="match status" value="1"/>
</dbReference>
<evidence type="ECO:0000313" key="6">
    <source>
        <dbReference type="Proteomes" id="UP000712673"/>
    </source>
</evidence>
<dbReference type="GO" id="GO:0003824">
    <property type="term" value="F:catalytic activity"/>
    <property type="evidence" value="ECO:0007669"/>
    <property type="project" value="InterPro"/>
</dbReference>
<dbReference type="Pfam" id="PF10370">
    <property type="entry name" value="Rv2993c-like_N"/>
    <property type="match status" value="1"/>
</dbReference>
<dbReference type="InterPro" id="IPR036663">
    <property type="entry name" value="Fumarylacetoacetase_C_sf"/>
</dbReference>
<evidence type="ECO:0000256" key="2">
    <source>
        <dbReference type="ARBA" id="ARBA00022723"/>
    </source>
</evidence>
<sequence>MKFARFQAGGQIRYGIAEGENIREIHGDLFGDHTPTGTVYALNTVKLLVPCTPSKMLALGLNYALHVAEGGTGRKPPERPEIFYKVPSSLCHPGDPILIPPGAGETHYEGELVVVMGKTAKRVPVHAALDYVFGYTCGNDVSARPWQRG</sequence>
<name>A0A937W7B8_UNCTE</name>
<keyword evidence="2" id="KW-0479">Metal-binding</keyword>
<evidence type="ECO:0000256" key="1">
    <source>
        <dbReference type="ARBA" id="ARBA00010211"/>
    </source>
</evidence>
<evidence type="ECO:0000313" key="5">
    <source>
        <dbReference type="EMBL" id="MBM3227045.1"/>
    </source>
</evidence>
<proteinExistence type="inferred from homology"/>
<dbReference type="AlphaFoldDB" id="A0A937W7B8"/>
<dbReference type="InterPro" id="IPR018833">
    <property type="entry name" value="Rv2993c-like_N"/>
</dbReference>
<dbReference type="InterPro" id="IPR051121">
    <property type="entry name" value="FAH"/>
</dbReference>
<accession>A0A937W7B8</accession>
<dbReference type="PANTHER" id="PTHR42796:SF4">
    <property type="entry name" value="FUMARYLACETOACETATE HYDROLASE DOMAIN-CONTAINING PROTEIN 2A"/>
    <property type="match status" value="1"/>
</dbReference>
<reference evidence="5" key="1">
    <citation type="submission" date="2019-03" db="EMBL/GenBank/DDBJ databases">
        <title>Lake Tanganyika Metagenome-Assembled Genomes (MAGs).</title>
        <authorList>
            <person name="Tran P."/>
        </authorList>
    </citation>
    <scope>NUCLEOTIDE SEQUENCE</scope>
    <source>
        <strain evidence="5">K_DeepCast_65m_m2_066</strain>
    </source>
</reference>
<evidence type="ECO:0000259" key="3">
    <source>
        <dbReference type="Pfam" id="PF01557"/>
    </source>
</evidence>
<dbReference type="Gene3D" id="2.30.30.370">
    <property type="entry name" value="FAH"/>
    <property type="match status" value="1"/>
</dbReference>
<dbReference type="InterPro" id="IPR011234">
    <property type="entry name" value="Fumarylacetoacetase-like_C"/>
</dbReference>
<dbReference type="GO" id="GO:0044281">
    <property type="term" value="P:small molecule metabolic process"/>
    <property type="evidence" value="ECO:0007669"/>
    <property type="project" value="UniProtKB-ARBA"/>
</dbReference>
<protein>
    <submittedName>
        <fullName evidence="5">DUF2437 domain-containing protein</fullName>
    </submittedName>
</protein>